<dbReference type="InterPro" id="IPR000835">
    <property type="entry name" value="HTH_MarR-typ"/>
</dbReference>
<feature type="domain" description="HTH marR-type" evidence="1">
    <location>
        <begin position="39"/>
        <end position="89"/>
    </location>
</feature>
<dbReference type="Proteomes" id="UP001149009">
    <property type="component" value="Unassembled WGS sequence"/>
</dbReference>
<keyword evidence="3" id="KW-1185">Reference proteome</keyword>
<dbReference type="AlphaFoldDB" id="A0A9X2X859"/>
<evidence type="ECO:0000259" key="1">
    <source>
        <dbReference type="Pfam" id="PF12802"/>
    </source>
</evidence>
<dbReference type="RefSeq" id="WP_261515971.1">
    <property type="nucleotide sequence ID" value="NZ_JAODNV010000012.1"/>
</dbReference>
<dbReference type="InterPro" id="IPR036388">
    <property type="entry name" value="WH-like_DNA-bd_sf"/>
</dbReference>
<evidence type="ECO:0000313" key="2">
    <source>
        <dbReference type="EMBL" id="MCT8991077.1"/>
    </source>
</evidence>
<reference evidence="2" key="1">
    <citation type="submission" date="2022-08" db="EMBL/GenBank/DDBJ databases">
        <title>Chelativorans sichuanense sp. nov., a paraffin oil-degrading bacterium isolated from a mixture of oil-based drill cuttings and paddy soil.</title>
        <authorList>
            <person name="Yu J."/>
            <person name="Liu H."/>
            <person name="Chen Q."/>
        </authorList>
    </citation>
    <scope>NUCLEOTIDE SEQUENCE</scope>
    <source>
        <strain evidence="2">SCAU 2101</strain>
    </source>
</reference>
<gene>
    <name evidence="2" type="ORF">NYR54_12370</name>
</gene>
<dbReference type="Pfam" id="PF12802">
    <property type="entry name" value="MarR_2"/>
    <property type="match status" value="1"/>
</dbReference>
<evidence type="ECO:0000313" key="3">
    <source>
        <dbReference type="Proteomes" id="UP001149009"/>
    </source>
</evidence>
<sequence length="155" mass="17381">MNEKTRPGLGELLRYVGELVEQGSEDCYRTLGLDYRPRYTPVMRALSAGAETVTEIVARSYLTQGAISQTVALMARDGLIEHHALGDGRKNGIHLTPKGRNLLAKLVRQWDTIYRAIEALENETGFPLLRALEETARALERKGFAERLREADGER</sequence>
<protein>
    <submittedName>
        <fullName evidence="2">MarR family winged helix-turn-helix transcriptional regulator</fullName>
    </submittedName>
</protein>
<dbReference type="Gene3D" id="1.10.10.10">
    <property type="entry name" value="Winged helix-like DNA-binding domain superfamily/Winged helix DNA-binding domain"/>
    <property type="match status" value="1"/>
</dbReference>
<proteinExistence type="predicted"/>
<dbReference type="SUPFAM" id="SSF46785">
    <property type="entry name" value="Winged helix' DNA-binding domain"/>
    <property type="match status" value="1"/>
</dbReference>
<dbReference type="EMBL" id="JAODNV010000012">
    <property type="protein sequence ID" value="MCT8991077.1"/>
    <property type="molecule type" value="Genomic_DNA"/>
</dbReference>
<organism evidence="2 3">
    <name type="scientific">Chelativorans petroleitrophicus</name>
    <dbReference type="NCBI Taxonomy" id="2975484"/>
    <lineage>
        <taxon>Bacteria</taxon>
        <taxon>Pseudomonadati</taxon>
        <taxon>Pseudomonadota</taxon>
        <taxon>Alphaproteobacteria</taxon>
        <taxon>Hyphomicrobiales</taxon>
        <taxon>Phyllobacteriaceae</taxon>
        <taxon>Chelativorans</taxon>
    </lineage>
</organism>
<name>A0A9X2X859_9HYPH</name>
<comment type="caution">
    <text evidence="2">The sequence shown here is derived from an EMBL/GenBank/DDBJ whole genome shotgun (WGS) entry which is preliminary data.</text>
</comment>
<dbReference type="GO" id="GO:0003700">
    <property type="term" value="F:DNA-binding transcription factor activity"/>
    <property type="evidence" value="ECO:0007669"/>
    <property type="project" value="InterPro"/>
</dbReference>
<accession>A0A9X2X859</accession>
<dbReference type="InterPro" id="IPR036390">
    <property type="entry name" value="WH_DNA-bd_sf"/>
</dbReference>